<dbReference type="EnsemblFungi" id="CEF76729">
    <property type="protein sequence ID" value="CEF76729"/>
    <property type="gene ID" value="FGRRES_20127"/>
</dbReference>
<accession>A0A098DCQ5</accession>
<dbReference type="AlphaFoldDB" id="A0A098DCQ5"/>
<name>A0A098DCQ5_GIBZE</name>
<protein>
    <submittedName>
        <fullName evidence="1">Chromosome 2, complete genome</fullName>
    </submittedName>
</protein>
<dbReference type="VEuPathDB" id="FungiDB:FGRAMPH1_01G09853"/>
<evidence type="ECO:0000313" key="3">
    <source>
        <dbReference type="Proteomes" id="UP000070720"/>
    </source>
</evidence>
<gene>
    <name evidence="1" type="ORF">FGRAMPH1_01T09853</name>
</gene>
<evidence type="ECO:0000313" key="2">
    <source>
        <dbReference type="EnsemblFungi" id="CEF76729"/>
    </source>
</evidence>
<reference evidence="1 3" key="3">
    <citation type="journal article" date="2015" name="BMC Genomics">
        <title>The completed genome sequence of the pathogenic ascomycete fungus Fusarium graminearum.</title>
        <authorList>
            <person name="King R."/>
            <person name="Urban M."/>
            <person name="Hammond-Kosack M.C."/>
            <person name="Hassani-Pak K."/>
            <person name="Hammond-Kosack K.E."/>
        </authorList>
    </citation>
    <scope>NUCLEOTIDE SEQUENCE [LARGE SCALE GENOMIC DNA]</scope>
    <source>
        <strain evidence="3">ATCC MYA-4620 / CBS 123657 / FGSC 9075 / NRRL 31084 / PH-1</strain>
        <strain evidence="1">PH-1</strain>
    </source>
</reference>
<organism evidence="1 3">
    <name type="scientific">Gibberella zeae (strain ATCC MYA-4620 / CBS 123657 / FGSC 9075 / NRRL 31084 / PH-1)</name>
    <name type="common">Wheat head blight fungus</name>
    <name type="synonym">Fusarium graminearum</name>
    <dbReference type="NCBI Taxonomy" id="229533"/>
    <lineage>
        <taxon>Eukaryota</taxon>
        <taxon>Fungi</taxon>
        <taxon>Dikarya</taxon>
        <taxon>Ascomycota</taxon>
        <taxon>Pezizomycotina</taxon>
        <taxon>Sordariomycetes</taxon>
        <taxon>Hypocreomycetidae</taxon>
        <taxon>Hypocreales</taxon>
        <taxon>Nectriaceae</taxon>
        <taxon>Fusarium</taxon>
    </lineage>
</organism>
<proteinExistence type="predicted"/>
<sequence>MLPETLRARLRYRGRANLHCLRLRSPTMDSNYFPIFTSALTLTDLRATNFVCSPVASSPSILALGAVPGK</sequence>
<evidence type="ECO:0000313" key="1">
    <source>
        <dbReference type="EMBL" id="CEF76729.1"/>
    </source>
</evidence>
<reference evidence="2" key="4">
    <citation type="submission" date="2017-01" db="UniProtKB">
        <authorList>
            <consortium name="EnsemblFungi"/>
        </authorList>
    </citation>
    <scope>IDENTIFICATION</scope>
    <source>
        <strain evidence="2">PH-1 / ATCC MYA-4620 / FGSC 9075 / NRRL 31084</strain>
    </source>
</reference>
<reference evidence="2 3" key="2">
    <citation type="journal article" date="2010" name="Nature">
        <title>Comparative genomics reveals mobile pathogenicity chromosomes in Fusarium.</title>
        <authorList>
            <person name="Ma L.J."/>
            <person name="van der Does H.C."/>
            <person name="Borkovich K.A."/>
            <person name="Coleman J.J."/>
            <person name="Daboussi M.J."/>
            <person name="Di Pietro A."/>
            <person name="Dufresne M."/>
            <person name="Freitag M."/>
            <person name="Grabherr M."/>
            <person name="Henrissat B."/>
            <person name="Houterman P.M."/>
            <person name="Kang S."/>
            <person name="Shim W.B."/>
            <person name="Woloshuk C."/>
            <person name="Xie X."/>
            <person name="Xu J.R."/>
            <person name="Antoniw J."/>
            <person name="Baker S.E."/>
            <person name="Bluhm B.H."/>
            <person name="Breakspear A."/>
            <person name="Brown D.W."/>
            <person name="Butchko R.A."/>
            <person name="Chapman S."/>
            <person name="Coulson R."/>
            <person name="Coutinho P.M."/>
            <person name="Danchin E.G."/>
            <person name="Diener A."/>
            <person name="Gale L.R."/>
            <person name="Gardiner D.M."/>
            <person name="Goff S."/>
            <person name="Hammond-Kosack K.E."/>
            <person name="Hilburn K."/>
            <person name="Hua-Van A."/>
            <person name="Jonkers W."/>
            <person name="Kazan K."/>
            <person name="Kodira C.D."/>
            <person name="Koehrsen M."/>
            <person name="Kumar L."/>
            <person name="Lee Y.H."/>
            <person name="Li L."/>
            <person name="Manners J.M."/>
            <person name="Miranda-Saavedra D."/>
            <person name="Mukherjee M."/>
            <person name="Park G."/>
            <person name="Park J."/>
            <person name="Park S.Y."/>
            <person name="Proctor R.H."/>
            <person name="Regev A."/>
            <person name="Ruiz-Roldan M.C."/>
            <person name="Sain D."/>
            <person name="Sakthikumar S."/>
            <person name="Sykes S."/>
            <person name="Schwartz D.C."/>
            <person name="Turgeon B.G."/>
            <person name="Wapinski I."/>
            <person name="Yoder O."/>
            <person name="Young S."/>
            <person name="Zeng Q."/>
            <person name="Zhou S."/>
            <person name="Galagan J."/>
            <person name="Cuomo C.A."/>
            <person name="Kistler H.C."/>
            <person name="Rep M."/>
        </authorList>
    </citation>
    <scope>GENOME REANNOTATION</scope>
    <source>
        <strain evidence="3">ATCC MYA-4620 / CBS 123657 / FGSC 9075 / NRRL 31084 / PH-1</strain>
        <strain evidence="2">PH-1 / ATCC MYA-4620 / FGSC 9075 / NRRL 31084</strain>
    </source>
</reference>
<accession>A0A0E0RZQ4</accession>
<dbReference type="EMBL" id="HG970333">
    <property type="protein sequence ID" value="CEF76729.1"/>
    <property type="molecule type" value="Genomic_DNA"/>
</dbReference>
<reference evidence="2 3" key="1">
    <citation type="journal article" date="2007" name="Science">
        <title>The Fusarium graminearum genome reveals a link between localized polymorphism and pathogen specialization.</title>
        <authorList>
            <person name="Cuomo C.A."/>
            <person name="Gueldener U."/>
            <person name="Xu J.-R."/>
            <person name="Trail F."/>
            <person name="Turgeon B.G."/>
            <person name="Di Pietro A."/>
            <person name="Walton J.D."/>
            <person name="Ma L.-J."/>
            <person name="Baker S.E."/>
            <person name="Rep M."/>
            <person name="Adam G."/>
            <person name="Antoniw J."/>
            <person name="Baldwin T."/>
            <person name="Calvo S.E."/>
            <person name="Chang Y.-L."/>
            <person name="DeCaprio D."/>
            <person name="Gale L.R."/>
            <person name="Gnerre S."/>
            <person name="Goswami R.S."/>
            <person name="Hammond-Kosack K."/>
            <person name="Harris L.J."/>
            <person name="Hilburn K."/>
            <person name="Kennell J.C."/>
            <person name="Kroken S."/>
            <person name="Magnuson J.K."/>
            <person name="Mannhaupt G."/>
            <person name="Mauceli E.W."/>
            <person name="Mewes H.-W."/>
            <person name="Mitterbauer R."/>
            <person name="Muehlbauer G."/>
            <person name="Muensterkoetter M."/>
            <person name="Nelson D."/>
            <person name="O'Donnell K."/>
            <person name="Ouellet T."/>
            <person name="Qi W."/>
            <person name="Quesneville H."/>
            <person name="Roncero M.I.G."/>
            <person name="Seong K.-Y."/>
            <person name="Tetko I.V."/>
            <person name="Urban M."/>
            <person name="Waalwijk C."/>
            <person name="Ward T.J."/>
            <person name="Yao J."/>
            <person name="Birren B.W."/>
            <person name="Kistler H.C."/>
        </authorList>
    </citation>
    <scope>NUCLEOTIDE SEQUENCE [LARGE SCALE GENOMIC DNA]</scope>
    <source>
        <strain evidence="3">ATCC MYA-4620 / CBS 123657 / FGSC 9075 / NRRL 31084 / PH-1</strain>
        <strain evidence="2">PH-1 / ATCC MYA-4620 / FGSC 9075 / NRRL 31084</strain>
    </source>
</reference>
<keyword evidence="3" id="KW-1185">Reference proteome</keyword>
<dbReference type="Proteomes" id="UP000070720">
    <property type="component" value="Chromosome 2"/>
</dbReference>
<dbReference type="InParanoid" id="A0A098DCQ5"/>